<keyword evidence="2" id="KW-1185">Reference proteome</keyword>
<dbReference type="InParanoid" id="A0A0H2R3M2"/>
<accession>A0A0H2R3M2</accession>
<dbReference type="OrthoDB" id="3256444at2759"/>
<proteinExistence type="predicted"/>
<name>A0A0H2R3M2_9AGAM</name>
<sequence length="152" mass="17470">IVAHVSTLRRHIESYHKAAYAAFCKETGFQSMLAKERAARKALEEAHQATLDGHLKEKPKTPTKIPYSDDNYLDAAIRWLISADLPLQTLENPCFREMIEIVARSKDGKVKHATRQKVREAIIKKYMEHLRDLRKCLNVNLLSIILWICDGC</sequence>
<gene>
    <name evidence="1" type="ORF">SCHPADRAFT_841035</name>
</gene>
<dbReference type="EMBL" id="KQ086715">
    <property type="protein sequence ID" value="KLO04093.1"/>
    <property type="molecule type" value="Genomic_DNA"/>
</dbReference>
<reference evidence="1 2" key="1">
    <citation type="submission" date="2015-04" db="EMBL/GenBank/DDBJ databases">
        <title>Complete genome sequence of Schizopora paradoxa KUC8140, a cosmopolitan wood degrader in East Asia.</title>
        <authorList>
            <consortium name="DOE Joint Genome Institute"/>
            <person name="Min B."/>
            <person name="Park H."/>
            <person name="Jang Y."/>
            <person name="Kim J.-J."/>
            <person name="Kim K.H."/>
            <person name="Pangilinan J."/>
            <person name="Lipzen A."/>
            <person name="Riley R."/>
            <person name="Grigoriev I.V."/>
            <person name="Spatafora J.W."/>
            <person name="Choi I.-G."/>
        </authorList>
    </citation>
    <scope>NUCLEOTIDE SEQUENCE [LARGE SCALE GENOMIC DNA]</scope>
    <source>
        <strain evidence="1 2">KUC8140</strain>
    </source>
</reference>
<feature type="non-terminal residue" evidence="1">
    <location>
        <position position="1"/>
    </location>
</feature>
<dbReference type="STRING" id="27342.A0A0H2R3M2"/>
<evidence type="ECO:0000313" key="2">
    <source>
        <dbReference type="Proteomes" id="UP000053477"/>
    </source>
</evidence>
<evidence type="ECO:0000313" key="1">
    <source>
        <dbReference type="EMBL" id="KLO04093.1"/>
    </source>
</evidence>
<organism evidence="1 2">
    <name type="scientific">Schizopora paradoxa</name>
    <dbReference type="NCBI Taxonomy" id="27342"/>
    <lineage>
        <taxon>Eukaryota</taxon>
        <taxon>Fungi</taxon>
        <taxon>Dikarya</taxon>
        <taxon>Basidiomycota</taxon>
        <taxon>Agaricomycotina</taxon>
        <taxon>Agaricomycetes</taxon>
        <taxon>Hymenochaetales</taxon>
        <taxon>Schizoporaceae</taxon>
        <taxon>Schizopora</taxon>
    </lineage>
</organism>
<protein>
    <submittedName>
        <fullName evidence="1">Uncharacterized protein</fullName>
    </submittedName>
</protein>
<dbReference type="AlphaFoldDB" id="A0A0H2R3M2"/>
<dbReference type="Proteomes" id="UP000053477">
    <property type="component" value="Unassembled WGS sequence"/>
</dbReference>